<sequence length="185" mass="20371">MERAAKLSSSLDEGSMTSLPIVETQSGDVSAYIPTNVISITDGQSFLSADLFNSGIRPAINVGISVSRVGSAAQIKAMKQVTDVERARQECREGHSTNMLRGPDKNAEMVILQICREGQARMSIGLHEDAERVILQRCREVQTKMPRGSFCKDSERATRECQEGHSINMPRGSFYKDSKRATGEF</sequence>
<dbReference type="EMBL" id="JAVYJV010000007">
    <property type="protein sequence ID" value="KAK4366599.1"/>
    <property type="molecule type" value="Genomic_DNA"/>
</dbReference>
<gene>
    <name evidence="7" type="ORF">RND71_014479</name>
</gene>
<dbReference type="GO" id="GO:0043531">
    <property type="term" value="F:ADP binding"/>
    <property type="evidence" value="ECO:0007669"/>
    <property type="project" value="TreeGrafter"/>
</dbReference>
<comment type="caution">
    <text evidence="7">The sequence shown here is derived from an EMBL/GenBank/DDBJ whole genome shotgun (WGS) entry which is preliminary data.</text>
</comment>
<dbReference type="InterPro" id="IPR005294">
    <property type="entry name" value="ATP_synth_F1_asu"/>
</dbReference>
<dbReference type="InterPro" id="IPR000194">
    <property type="entry name" value="ATPase_F1/V1/A1_a/bsu_nucl-bd"/>
</dbReference>
<dbReference type="SUPFAM" id="SSF52540">
    <property type="entry name" value="P-loop containing nucleoside triphosphate hydrolases"/>
    <property type="match status" value="1"/>
</dbReference>
<accession>A0AAE1S968</accession>
<keyword evidence="2" id="KW-0813">Transport</keyword>
<organism evidence="7 8">
    <name type="scientific">Anisodus tanguticus</name>
    <dbReference type="NCBI Taxonomy" id="243964"/>
    <lineage>
        <taxon>Eukaryota</taxon>
        <taxon>Viridiplantae</taxon>
        <taxon>Streptophyta</taxon>
        <taxon>Embryophyta</taxon>
        <taxon>Tracheophyta</taxon>
        <taxon>Spermatophyta</taxon>
        <taxon>Magnoliopsida</taxon>
        <taxon>eudicotyledons</taxon>
        <taxon>Gunneridae</taxon>
        <taxon>Pentapetalae</taxon>
        <taxon>asterids</taxon>
        <taxon>lamiids</taxon>
        <taxon>Solanales</taxon>
        <taxon>Solanaceae</taxon>
        <taxon>Solanoideae</taxon>
        <taxon>Hyoscyameae</taxon>
        <taxon>Anisodus</taxon>
    </lineage>
</organism>
<evidence type="ECO:0000256" key="5">
    <source>
        <dbReference type="SAM" id="MobiDB-lite"/>
    </source>
</evidence>
<keyword evidence="8" id="KW-1185">Reference proteome</keyword>
<feature type="domain" description="ATPase F1/V1/A1 complex alpha/beta subunit nucleotide-binding" evidence="6">
    <location>
        <begin position="1"/>
        <end position="67"/>
    </location>
</feature>
<dbReference type="GO" id="GO:0046933">
    <property type="term" value="F:proton-transporting ATP synthase activity, rotational mechanism"/>
    <property type="evidence" value="ECO:0007669"/>
    <property type="project" value="InterPro"/>
</dbReference>
<dbReference type="Proteomes" id="UP001291623">
    <property type="component" value="Unassembled WGS sequence"/>
</dbReference>
<evidence type="ECO:0000259" key="6">
    <source>
        <dbReference type="Pfam" id="PF00006"/>
    </source>
</evidence>
<evidence type="ECO:0000256" key="2">
    <source>
        <dbReference type="ARBA" id="ARBA00022448"/>
    </source>
</evidence>
<feature type="region of interest" description="Disordered" evidence="5">
    <location>
        <begin position="162"/>
        <end position="185"/>
    </location>
</feature>
<evidence type="ECO:0000256" key="1">
    <source>
        <dbReference type="ARBA" id="ARBA00008936"/>
    </source>
</evidence>
<dbReference type="InterPro" id="IPR027417">
    <property type="entry name" value="P-loop_NTPase"/>
</dbReference>
<proteinExistence type="inferred from homology"/>
<feature type="compositionally biased region" description="Basic and acidic residues" evidence="5">
    <location>
        <begin position="174"/>
        <end position="185"/>
    </location>
</feature>
<dbReference type="GO" id="GO:0005524">
    <property type="term" value="F:ATP binding"/>
    <property type="evidence" value="ECO:0007669"/>
    <property type="project" value="InterPro"/>
</dbReference>
<dbReference type="Gene3D" id="3.40.50.12240">
    <property type="match status" value="1"/>
</dbReference>
<dbReference type="AlphaFoldDB" id="A0AAE1S968"/>
<dbReference type="GO" id="GO:0045259">
    <property type="term" value="C:proton-transporting ATP synthase complex"/>
    <property type="evidence" value="ECO:0007669"/>
    <property type="project" value="InterPro"/>
</dbReference>
<dbReference type="InterPro" id="IPR020003">
    <property type="entry name" value="ATPase_a/bsu_AS"/>
</dbReference>
<dbReference type="PANTHER" id="PTHR48082:SF2">
    <property type="entry name" value="ATP SYNTHASE SUBUNIT ALPHA, MITOCHONDRIAL"/>
    <property type="match status" value="1"/>
</dbReference>
<evidence type="ECO:0000256" key="3">
    <source>
        <dbReference type="ARBA" id="ARBA00022781"/>
    </source>
</evidence>
<dbReference type="PROSITE" id="PS00152">
    <property type="entry name" value="ATPASE_ALPHA_BETA"/>
    <property type="match status" value="1"/>
</dbReference>
<evidence type="ECO:0000313" key="7">
    <source>
        <dbReference type="EMBL" id="KAK4366599.1"/>
    </source>
</evidence>
<comment type="similarity">
    <text evidence="1">Belongs to the ATPase alpha/beta chains family.</text>
</comment>
<reference evidence="7" key="1">
    <citation type="submission" date="2023-12" db="EMBL/GenBank/DDBJ databases">
        <title>Genome assembly of Anisodus tanguticus.</title>
        <authorList>
            <person name="Wang Y.-J."/>
        </authorList>
    </citation>
    <scope>NUCLEOTIDE SEQUENCE</scope>
    <source>
        <strain evidence="7">KB-2021</strain>
        <tissue evidence="7">Leaf</tissue>
    </source>
</reference>
<evidence type="ECO:0000313" key="8">
    <source>
        <dbReference type="Proteomes" id="UP001291623"/>
    </source>
</evidence>
<name>A0AAE1S968_9SOLA</name>
<dbReference type="Pfam" id="PF00006">
    <property type="entry name" value="ATP-synt_ab"/>
    <property type="match status" value="1"/>
</dbReference>
<dbReference type="PANTHER" id="PTHR48082">
    <property type="entry name" value="ATP SYNTHASE SUBUNIT ALPHA, MITOCHONDRIAL"/>
    <property type="match status" value="1"/>
</dbReference>
<keyword evidence="4" id="KW-0406">Ion transport</keyword>
<protein>
    <recommendedName>
        <fullName evidence="6">ATPase F1/V1/A1 complex alpha/beta subunit nucleotide-binding domain-containing protein</fullName>
    </recommendedName>
</protein>
<keyword evidence="3" id="KW-0375">Hydrogen ion transport</keyword>
<evidence type="ECO:0000256" key="4">
    <source>
        <dbReference type="ARBA" id="ARBA00023065"/>
    </source>
</evidence>